<gene>
    <name evidence="2" type="ORF">F3F73_03550</name>
</gene>
<protein>
    <recommendedName>
        <fullName evidence="4">DUF4959 domain-containing protein</fullName>
    </recommendedName>
</protein>
<sequence>MKKVINFLLALICLSSFASCDDAYEVNYNAPVKISFDGVEDGIAVTAKGADNYTAKIRVQATNGISYFEIYNADIKTGAKGSLIEGTGKSFDSQTEYTEEFHMTGLTDNKCIRVSVTDTEGTVIERNLLVKITPSVLFSETVNIETADDYYGSYYATWLNGRVYLRSNGEQYVPEIDFSMGMIDGIPSLISPAQRSQYNLPTFDGLKDTKFELTTLTITEYNNISKVNAEPISTLTDPTLSNIGISANKVYLFKTADGKKGLIAITSMTKRTGTIETANGEWVKDTEYYRVVITTKVIA</sequence>
<dbReference type="Proteomes" id="UP000422221">
    <property type="component" value="Unassembled WGS sequence"/>
</dbReference>
<evidence type="ECO:0000313" key="3">
    <source>
        <dbReference type="Proteomes" id="UP000422221"/>
    </source>
</evidence>
<keyword evidence="1" id="KW-0732">Signal</keyword>
<dbReference type="EMBL" id="VWMK01000002">
    <property type="protein sequence ID" value="KAA3769505.1"/>
    <property type="molecule type" value="Genomic_DNA"/>
</dbReference>
<evidence type="ECO:0008006" key="4">
    <source>
        <dbReference type="Google" id="ProtNLM"/>
    </source>
</evidence>
<feature type="signal peptide" evidence="1">
    <location>
        <begin position="1"/>
        <end position="18"/>
    </location>
</feature>
<feature type="chain" id="PRO_5029512999" description="DUF4959 domain-containing protein" evidence="1">
    <location>
        <begin position="19"/>
        <end position="299"/>
    </location>
</feature>
<dbReference type="GeneID" id="93114846"/>
<comment type="caution">
    <text evidence="2">The sequence shown here is derived from an EMBL/GenBank/DDBJ whole genome shotgun (WGS) entry which is preliminary data.</text>
</comment>
<reference evidence="2 3" key="1">
    <citation type="journal article" date="2019" name="Nat. Med.">
        <title>A library of human gut bacterial isolates paired with longitudinal multiomics data enables mechanistic microbiome research.</title>
        <authorList>
            <person name="Poyet M."/>
            <person name="Groussin M."/>
            <person name="Gibbons S.M."/>
            <person name="Avila-Pacheco J."/>
            <person name="Jiang X."/>
            <person name="Kearney S.M."/>
            <person name="Perrotta A.R."/>
            <person name="Berdy B."/>
            <person name="Zhao S."/>
            <person name="Lieberman T.D."/>
            <person name="Swanson P.K."/>
            <person name="Smith M."/>
            <person name="Roesemann S."/>
            <person name="Alexander J.E."/>
            <person name="Rich S.A."/>
            <person name="Livny J."/>
            <person name="Vlamakis H."/>
            <person name="Clish C."/>
            <person name="Bullock K."/>
            <person name="Deik A."/>
            <person name="Scott J."/>
            <person name="Pierce K.A."/>
            <person name="Xavier R.J."/>
            <person name="Alm E.J."/>
        </authorList>
    </citation>
    <scope>NUCLEOTIDE SEQUENCE [LARGE SCALE GENOMIC DNA]</scope>
    <source>
        <strain evidence="2 3">BIOML-A10</strain>
    </source>
</reference>
<evidence type="ECO:0000313" key="2">
    <source>
        <dbReference type="EMBL" id="KAA3769505.1"/>
    </source>
</evidence>
<dbReference type="PROSITE" id="PS51257">
    <property type="entry name" value="PROKAR_LIPOPROTEIN"/>
    <property type="match status" value="1"/>
</dbReference>
<accession>A0A7J4XND9</accession>
<organism evidence="2 3">
    <name type="scientific">Bacteroides salyersiae</name>
    <dbReference type="NCBI Taxonomy" id="291644"/>
    <lineage>
        <taxon>Bacteria</taxon>
        <taxon>Pseudomonadati</taxon>
        <taxon>Bacteroidota</taxon>
        <taxon>Bacteroidia</taxon>
        <taxon>Bacteroidales</taxon>
        <taxon>Bacteroidaceae</taxon>
        <taxon>Bacteroides</taxon>
    </lineage>
</organism>
<dbReference type="RefSeq" id="WP_005928534.1">
    <property type="nucleotide sequence ID" value="NZ_CABKSE010000001.1"/>
</dbReference>
<dbReference type="AlphaFoldDB" id="A0A7J4XND9"/>
<evidence type="ECO:0000256" key="1">
    <source>
        <dbReference type="SAM" id="SignalP"/>
    </source>
</evidence>
<proteinExistence type="predicted"/>
<name>A0A7J4XND9_9BACE</name>